<dbReference type="GO" id="GO:0009409">
    <property type="term" value="P:response to cold"/>
    <property type="evidence" value="ECO:0007669"/>
    <property type="project" value="TreeGrafter"/>
</dbReference>
<accession>A0AAV1R3I6</accession>
<name>A0AAV1R3I6_9ROSI</name>
<keyword evidence="7" id="KW-0808">Transferase</keyword>
<reference evidence="9 10" key="1">
    <citation type="submission" date="2024-01" db="EMBL/GenBank/DDBJ databases">
        <authorList>
            <person name="Waweru B."/>
        </authorList>
    </citation>
    <scope>NUCLEOTIDE SEQUENCE [LARGE SCALE GENOMIC DNA]</scope>
</reference>
<dbReference type="SUPFAM" id="SSF64005">
    <property type="entry name" value="Undecaprenyl diphosphate synthase"/>
    <property type="match status" value="1"/>
</dbReference>
<evidence type="ECO:0000256" key="8">
    <source>
        <dbReference type="SAM" id="MobiDB-lite"/>
    </source>
</evidence>
<dbReference type="NCBIfam" id="TIGR00055">
    <property type="entry name" value="uppS"/>
    <property type="match status" value="1"/>
</dbReference>
<comment type="caution">
    <text evidence="9">The sequence shown here is derived from an EMBL/GenBank/DDBJ whole genome shotgun (WGS) entry which is preliminary data.</text>
</comment>
<dbReference type="GO" id="GO:0009668">
    <property type="term" value="P:plastid membrane organization"/>
    <property type="evidence" value="ECO:0007669"/>
    <property type="project" value="TreeGrafter"/>
</dbReference>
<dbReference type="InterPro" id="IPR001441">
    <property type="entry name" value="UPP_synth-like"/>
</dbReference>
<dbReference type="HAMAP" id="MF_01139">
    <property type="entry name" value="ISPT"/>
    <property type="match status" value="1"/>
</dbReference>
<protein>
    <recommendedName>
        <fullName evidence="11">Alkyl transferase</fullName>
    </recommendedName>
</protein>
<dbReference type="Gene3D" id="3.40.50.1820">
    <property type="entry name" value="alpha/beta hydrolase"/>
    <property type="match status" value="1"/>
</dbReference>
<evidence type="ECO:0000256" key="5">
    <source>
        <dbReference type="ARBA" id="ARBA00006974"/>
    </source>
</evidence>
<dbReference type="InterPro" id="IPR018520">
    <property type="entry name" value="UPP_synth-like_CS"/>
</dbReference>
<evidence type="ECO:0000256" key="1">
    <source>
        <dbReference type="ARBA" id="ARBA00001946"/>
    </source>
</evidence>
<evidence type="ECO:0008006" key="11">
    <source>
        <dbReference type="Google" id="ProtNLM"/>
    </source>
</evidence>
<evidence type="ECO:0000256" key="6">
    <source>
        <dbReference type="ARBA" id="ARBA00009431"/>
    </source>
</evidence>
<comment type="similarity">
    <text evidence="6">Belongs to the peptidase S10 family.</text>
</comment>
<comment type="pathway">
    <text evidence="3">Protein modification; protein glycosylation.</text>
</comment>
<dbReference type="GO" id="GO:0004185">
    <property type="term" value="F:serine-type carboxypeptidase activity"/>
    <property type="evidence" value="ECO:0007669"/>
    <property type="project" value="InterPro"/>
</dbReference>
<dbReference type="GO" id="GO:0045547">
    <property type="term" value="F:ditrans,polycis-polyprenyl diphosphate synthase [(2E,6E)-farnesyl diphosphate specific] activity"/>
    <property type="evidence" value="ECO:0007669"/>
    <property type="project" value="TreeGrafter"/>
</dbReference>
<dbReference type="Pfam" id="PF02519">
    <property type="entry name" value="Auxin_inducible"/>
    <property type="match status" value="1"/>
</dbReference>
<dbReference type="GO" id="GO:0016094">
    <property type="term" value="P:polyprenol biosynthetic process"/>
    <property type="evidence" value="ECO:0007669"/>
    <property type="project" value="TreeGrafter"/>
</dbReference>
<evidence type="ECO:0000256" key="2">
    <source>
        <dbReference type="ARBA" id="ARBA00002674"/>
    </source>
</evidence>
<comment type="cofactor">
    <cofactor evidence="1">
        <name>Mg(2+)</name>
        <dbReference type="ChEBI" id="CHEBI:18420"/>
    </cofactor>
</comment>
<dbReference type="InterPro" id="IPR001563">
    <property type="entry name" value="Peptidase_S10"/>
</dbReference>
<dbReference type="FunFam" id="3.40.1180.10:FF:000001">
    <property type="entry name" value="(2E,6E)-farnesyl-diphosphate-specific ditrans,polycis-undecaprenyl-diphosphate synthase"/>
    <property type="match status" value="1"/>
</dbReference>
<comment type="function">
    <text evidence="2">Catalyzes cis-prenyl chain elongation to produce the polyprenyl backbone of dolichol, a glycosyl carrier-lipid required for the biosynthesis of several classes of glycoprotein.</text>
</comment>
<dbReference type="Proteomes" id="UP001314170">
    <property type="component" value="Unassembled WGS sequence"/>
</dbReference>
<feature type="compositionally biased region" description="Basic and acidic residues" evidence="8">
    <location>
        <begin position="23"/>
        <end position="37"/>
    </location>
</feature>
<sequence>MSALAYQNTYQQRHVGFPPLAATKRDPGPKEEDKGGIKQEIQLPEGLRRESMPQHVTVIMDGNSRWARQRGWLTPSGHEAGFKSLIEFMKLCLQWDIKVLTVFAFSIDNWNRPKAEVGIIMSLIEKLLKSEIDDFMMGGTRVSVIGDTSRLPKSLQRTIRDTEEMTRGNSRLHFIMAVSYSGTYDVAQACKRITDKVKDGAFQVEDINVSLVAQELETKCCEFPCPDLLIRTSGELRISNFLLWQSVYSELFFAKQPWPDFGKDEFVEALISYQQRQSQAQSLRLCRASKGLYHSNLKLGKPREDPLLVYLIGGPGCSTLTGFFFQAGPLIFNTTDYLGGLPELLYNPYSWTKTASIIFVDYPVGTGYSYATTSEAYHLTDTTSAKQVHQFLRKWLIDHPEFTEVPFFLASDSYAGNEAGLQSHINLKGFASGSPHTDRVLERNSRVTLAYRLALISRSLYESAENSCKGNYVDVDPCNAACLEDLEKIEPNSEYVLVDKWANDKRVQDALHVRRGTVRTWYRCNLFLQDVLYTYNILSAVDYYQNLTRTGLKILIYSGDHDMAVPYISTERWINSLNITVDSDWRPWFVDGQVAGYTVNYADYGFRLTFATLKGAGHSPTQYATGWSNLKLFLYYYLLKMKKIQESLRSLSVKLGLKKMKKEAGYEKLVANPRRHFLVYVSDEEPDGKLKRYDVPIACTSSIIFQALLRQFEDILMVDKVPITLSCSKQMFKSALKLSVDGLWISEVRDS</sequence>
<dbReference type="PRINTS" id="PR00724">
    <property type="entry name" value="CRBOXYPTASEC"/>
</dbReference>
<proteinExistence type="inferred from homology"/>
<dbReference type="InterPro" id="IPR036424">
    <property type="entry name" value="UPP_synth-like_sf"/>
</dbReference>
<evidence type="ECO:0000256" key="4">
    <source>
        <dbReference type="ARBA" id="ARBA00005432"/>
    </source>
</evidence>
<comment type="similarity">
    <text evidence="5">Belongs to the ARG7 family.</text>
</comment>
<evidence type="ECO:0000313" key="9">
    <source>
        <dbReference type="EMBL" id="CAK7328483.1"/>
    </source>
</evidence>
<dbReference type="PANTHER" id="PTHR10291:SF0">
    <property type="entry name" value="DEHYDRODOLICHYL DIPHOSPHATE SYNTHASE 2"/>
    <property type="match status" value="1"/>
</dbReference>
<dbReference type="AlphaFoldDB" id="A0AAV1R3I6"/>
<dbReference type="PROSITE" id="PS01066">
    <property type="entry name" value="UPP_SYNTHASE"/>
    <property type="match status" value="1"/>
</dbReference>
<dbReference type="Pfam" id="PF01255">
    <property type="entry name" value="Prenyltransf"/>
    <property type="match status" value="1"/>
</dbReference>
<dbReference type="Gene3D" id="3.40.1180.10">
    <property type="entry name" value="Decaprenyl diphosphate synthase-like"/>
    <property type="match status" value="1"/>
</dbReference>
<feature type="region of interest" description="Disordered" evidence="8">
    <location>
        <begin position="17"/>
        <end position="39"/>
    </location>
</feature>
<dbReference type="InterPro" id="IPR003676">
    <property type="entry name" value="SAUR_fam"/>
</dbReference>
<organism evidence="9 10">
    <name type="scientific">Dovyalis caffra</name>
    <dbReference type="NCBI Taxonomy" id="77055"/>
    <lineage>
        <taxon>Eukaryota</taxon>
        <taxon>Viridiplantae</taxon>
        <taxon>Streptophyta</taxon>
        <taxon>Embryophyta</taxon>
        <taxon>Tracheophyta</taxon>
        <taxon>Spermatophyta</taxon>
        <taxon>Magnoliopsida</taxon>
        <taxon>eudicotyledons</taxon>
        <taxon>Gunneridae</taxon>
        <taxon>Pentapetalae</taxon>
        <taxon>rosids</taxon>
        <taxon>fabids</taxon>
        <taxon>Malpighiales</taxon>
        <taxon>Salicaceae</taxon>
        <taxon>Flacourtieae</taxon>
        <taxon>Dovyalis</taxon>
    </lineage>
</organism>
<comment type="similarity">
    <text evidence="4">Belongs to the UPP synthase family.</text>
</comment>
<dbReference type="PANTHER" id="PTHR10291">
    <property type="entry name" value="DEHYDRODOLICHYL DIPHOSPHATE SYNTHASE FAMILY MEMBER"/>
    <property type="match status" value="1"/>
</dbReference>
<dbReference type="Pfam" id="PF00450">
    <property type="entry name" value="Peptidase_S10"/>
    <property type="match status" value="2"/>
</dbReference>
<keyword evidence="10" id="KW-1185">Reference proteome</keyword>
<dbReference type="EMBL" id="CAWUPB010000893">
    <property type="protein sequence ID" value="CAK7328483.1"/>
    <property type="molecule type" value="Genomic_DNA"/>
</dbReference>
<gene>
    <name evidence="9" type="ORF">DCAF_LOCUS6207</name>
</gene>
<dbReference type="SUPFAM" id="SSF53474">
    <property type="entry name" value="alpha/beta-Hydrolases"/>
    <property type="match status" value="1"/>
</dbReference>
<dbReference type="GO" id="GO:0009733">
    <property type="term" value="P:response to auxin"/>
    <property type="evidence" value="ECO:0007669"/>
    <property type="project" value="InterPro"/>
</dbReference>
<evidence type="ECO:0000313" key="10">
    <source>
        <dbReference type="Proteomes" id="UP001314170"/>
    </source>
</evidence>
<dbReference type="GO" id="GO:0009570">
    <property type="term" value="C:chloroplast stroma"/>
    <property type="evidence" value="ECO:0007669"/>
    <property type="project" value="TreeGrafter"/>
</dbReference>
<evidence type="ECO:0000256" key="7">
    <source>
        <dbReference type="ARBA" id="ARBA00022679"/>
    </source>
</evidence>
<dbReference type="CDD" id="cd00475">
    <property type="entry name" value="Cis_IPPS"/>
    <property type="match status" value="1"/>
</dbReference>
<evidence type="ECO:0000256" key="3">
    <source>
        <dbReference type="ARBA" id="ARBA00004922"/>
    </source>
</evidence>
<dbReference type="GO" id="GO:0006508">
    <property type="term" value="P:proteolysis"/>
    <property type="evidence" value="ECO:0007669"/>
    <property type="project" value="InterPro"/>
</dbReference>
<dbReference type="InterPro" id="IPR029058">
    <property type="entry name" value="AB_hydrolase_fold"/>
</dbReference>